<evidence type="ECO:0000313" key="1">
    <source>
        <dbReference type="EMBL" id="KAL1799692.1"/>
    </source>
</evidence>
<comment type="caution">
    <text evidence="1">The sequence shown here is derived from an EMBL/GenBank/DDBJ whole genome shotgun (WGS) entry which is preliminary data.</text>
</comment>
<dbReference type="InterPro" id="IPR051035">
    <property type="entry name" value="Mito_inheritance_9"/>
</dbReference>
<dbReference type="RefSeq" id="XP_069310276.1">
    <property type="nucleotide sequence ID" value="XM_069447624.1"/>
</dbReference>
<protein>
    <submittedName>
        <fullName evidence="1">Uncharacterized protein</fullName>
    </submittedName>
</protein>
<dbReference type="GeneID" id="96080356"/>
<organism evidence="1 2">
    <name type="scientific">Alternaria dauci</name>
    <dbReference type="NCBI Taxonomy" id="48095"/>
    <lineage>
        <taxon>Eukaryota</taxon>
        <taxon>Fungi</taxon>
        <taxon>Dikarya</taxon>
        <taxon>Ascomycota</taxon>
        <taxon>Pezizomycotina</taxon>
        <taxon>Dothideomycetes</taxon>
        <taxon>Pleosporomycetidae</taxon>
        <taxon>Pleosporales</taxon>
        <taxon>Pleosporineae</taxon>
        <taxon>Pleosporaceae</taxon>
        <taxon>Alternaria</taxon>
        <taxon>Alternaria sect. Porri</taxon>
    </lineage>
</organism>
<accession>A0ABR3UTV1</accession>
<sequence length="227" mass="26696">MGNISVSEQNPEKTVSIIDWQFVAASPLFLQARFPELLTIKDDYVLGTMELPTLLPNFDELDAEDKEATQHNVKHAQLAKIYEINSKAKNIRGWKALQIPLFLRELFTRCAEASEEGVIPIRACLIEYAANWEEIGFEGECPISFSEEELKRHEQQFAEYNRYHEVHKWVRELLQTDSDGWLMPMMDVEEARKINEALLEEFVRRCDHFNMTPERMREIWPYQERSS</sequence>
<evidence type="ECO:0000313" key="2">
    <source>
        <dbReference type="Proteomes" id="UP001578633"/>
    </source>
</evidence>
<dbReference type="Proteomes" id="UP001578633">
    <property type="component" value="Chromosome 1"/>
</dbReference>
<proteinExistence type="predicted"/>
<dbReference type="EMBL" id="JBHGVX010000001">
    <property type="protein sequence ID" value="KAL1799692.1"/>
    <property type="molecule type" value="Genomic_DNA"/>
</dbReference>
<reference evidence="1 2" key="1">
    <citation type="submission" date="2024-09" db="EMBL/GenBank/DDBJ databases">
        <title>T2T genomes of carrot and Alternaria dauci and their utility for understanding host-pathogen interaction during carrot leaf blight disease.</title>
        <authorList>
            <person name="Liu W."/>
            <person name="Xu S."/>
            <person name="Ou C."/>
            <person name="Liu X."/>
            <person name="Zhuang F."/>
            <person name="Deng X.W."/>
        </authorList>
    </citation>
    <scope>NUCLEOTIDE SEQUENCE [LARGE SCALE GENOMIC DNA]</scope>
    <source>
        <strain evidence="1 2">A2016</strain>
    </source>
</reference>
<dbReference type="PANTHER" id="PTHR36091:SF1">
    <property type="entry name" value="ALTERED INHERITANCE OF MITOCHONDRIA PROTEIN 9, MITOCHONDRIAL"/>
    <property type="match status" value="1"/>
</dbReference>
<keyword evidence="2" id="KW-1185">Reference proteome</keyword>
<gene>
    <name evidence="1" type="ORF">ACET3X_000034</name>
</gene>
<name>A0ABR3UTV1_9PLEO</name>
<dbReference type="PANTHER" id="PTHR36091">
    <property type="entry name" value="ALTERED INHERITANCE OF MITOCHONDRIA PROTEIN 9, MITOCHONDRIAL"/>
    <property type="match status" value="1"/>
</dbReference>